<reference evidence="1 2" key="2">
    <citation type="submission" date="2016-08" db="EMBL/GenBank/DDBJ databases">
        <title>Orenia metallireducens sp. nov. strain Z6, a Novel Metal-reducing Firmicute from the Deep Subsurface.</title>
        <authorList>
            <person name="Maxim B.I."/>
            <person name="Kenneth K."/>
            <person name="Flynn T.M."/>
            <person name="Oloughlin E.J."/>
            <person name="Locke R.A."/>
            <person name="Weber J.R."/>
            <person name="Egan S.M."/>
            <person name="Mackie R.I."/>
            <person name="Cann I.K."/>
        </authorList>
    </citation>
    <scope>NUCLEOTIDE SEQUENCE [LARGE SCALE GENOMIC DNA]</scope>
    <source>
        <strain evidence="1 2">Z6</strain>
    </source>
</reference>
<comment type="caution">
    <text evidence="1">The sequence shown here is derived from an EMBL/GenBank/DDBJ whole genome shotgun (WGS) entry which is preliminary data.</text>
</comment>
<keyword evidence="2" id="KW-1185">Reference proteome</keyword>
<reference evidence="2" key="1">
    <citation type="submission" date="2016-07" db="EMBL/GenBank/DDBJ databases">
        <authorList>
            <person name="Florea S."/>
            <person name="Webb J.S."/>
            <person name="Jaromczyk J."/>
            <person name="Schardl C.L."/>
        </authorList>
    </citation>
    <scope>NUCLEOTIDE SEQUENCE [LARGE SCALE GENOMIC DNA]</scope>
    <source>
        <strain evidence="2">Z6</strain>
    </source>
</reference>
<dbReference type="Proteomes" id="UP000093514">
    <property type="component" value="Unassembled WGS sequence"/>
</dbReference>
<dbReference type="EMBL" id="LWDV01000009">
    <property type="protein sequence ID" value="OCL26306.1"/>
    <property type="molecule type" value="Genomic_DNA"/>
</dbReference>
<name>A0A1C0A7T5_9FIRM</name>
<accession>A0A1C0A7T5</accession>
<gene>
    <name evidence="1" type="ORF">U472_09865</name>
</gene>
<organism evidence="1 2">
    <name type="scientific">Orenia metallireducens</name>
    <dbReference type="NCBI Taxonomy" id="1413210"/>
    <lineage>
        <taxon>Bacteria</taxon>
        <taxon>Bacillati</taxon>
        <taxon>Bacillota</taxon>
        <taxon>Clostridia</taxon>
        <taxon>Halanaerobiales</taxon>
        <taxon>Halobacteroidaceae</taxon>
        <taxon>Orenia</taxon>
    </lineage>
</organism>
<evidence type="ECO:0000313" key="1">
    <source>
        <dbReference type="EMBL" id="OCL26306.1"/>
    </source>
</evidence>
<proteinExistence type="predicted"/>
<sequence>MKEKVIRSFIDKNTKKPYNQGSIYESEDEARIKELQEKGFLYKEQTVKSKENNGQGDKFPKNTGGNWYELSNGEKIQGEEKAIAAQKELDEKE</sequence>
<dbReference type="OrthoDB" id="2300838at2"/>
<protein>
    <submittedName>
        <fullName evidence="1">Uncharacterized protein</fullName>
    </submittedName>
</protein>
<dbReference type="AlphaFoldDB" id="A0A1C0A7T5"/>
<dbReference type="RefSeq" id="WP_068717991.1">
    <property type="nucleotide sequence ID" value="NZ_LWDV01000009.1"/>
</dbReference>
<evidence type="ECO:0000313" key="2">
    <source>
        <dbReference type="Proteomes" id="UP000093514"/>
    </source>
</evidence>